<evidence type="ECO:0000256" key="1">
    <source>
        <dbReference type="SAM" id="Phobius"/>
    </source>
</evidence>
<feature type="transmembrane region" description="Helical" evidence="1">
    <location>
        <begin position="44"/>
        <end position="63"/>
    </location>
</feature>
<reference evidence="3" key="1">
    <citation type="journal article" date="2019" name="Syst. Appl. Microbiol.">
        <title>Flavobacterium circumlabens sp. nov. and Flavobacterium cupreum sp. nov., two psychrotrophic species isolated from Antarctic environmental samples.</title>
        <authorList>
            <person name="Kralova S."/>
            <person name="Busse H.-J."/>
            <person name="Svec P."/>
            <person name="Maslanova I."/>
            <person name="Stankova E."/>
            <person name="Bartak M."/>
            <person name="Sedlacek I."/>
        </authorList>
    </citation>
    <scope>NUCLEOTIDE SEQUENCE [LARGE SCALE GENOMIC DNA]</scope>
    <source>
        <strain evidence="3">CCM 8825</strain>
    </source>
</reference>
<keyword evidence="1" id="KW-0472">Membrane</keyword>
<sequence>MKKYRIIISLTLVIALVLTTGFLLKENRFVYNYGDTYYVLDYFVISKIVSVVIAFLGLVWFCYRKLIAKK</sequence>
<organism evidence="2 3">
    <name type="scientific">Flavobacterium cupreum</name>
    <dbReference type="NCBI Taxonomy" id="2133766"/>
    <lineage>
        <taxon>Bacteria</taxon>
        <taxon>Pseudomonadati</taxon>
        <taxon>Bacteroidota</taxon>
        <taxon>Flavobacteriia</taxon>
        <taxon>Flavobacteriales</taxon>
        <taxon>Flavobacteriaceae</taxon>
        <taxon>Flavobacterium</taxon>
    </lineage>
</organism>
<name>A0A434A0C7_9FLAO</name>
<dbReference type="AlphaFoldDB" id="A0A434A0C7"/>
<gene>
    <name evidence="2" type="ORF">D0817_24495</name>
</gene>
<comment type="caution">
    <text evidence="2">The sequence shown here is derived from an EMBL/GenBank/DDBJ whole genome shotgun (WGS) entry which is preliminary data.</text>
</comment>
<keyword evidence="3" id="KW-1185">Reference proteome</keyword>
<dbReference type="Proteomes" id="UP000288102">
    <property type="component" value="Unassembled WGS sequence"/>
</dbReference>
<dbReference type="EMBL" id="QWDM01000028">
    <property type="protein sequence ID" value="RUT67816.1"/>
    <property type="molecule type" value="Genomic_DNA"/>
</dbReference>
<accession>A0A434A0C7</accession>
<proteinExistence type="predicted"/>
<evidence type="ECO:0000313" key="3">
    <source>
        <dbReference type="Proteomes" id="UP000288102"/>
    </source>
</evidence>
<feature type="transmembrane region" description="Helical" evidence="1">
    <location>
        <begin position="7"/>
        <end position="24"/>
    </location>
</feature>
<protein>
    <submittedName>
        <fullName evidence="2">Uncharacterized protein</fullName>
    </submittedName>
</protein>
<keyword evidence="1" id="KW-1133">Transmembrane helix</keyword>
<keyword evidence="1" id="KW-0812">Transmembrane</keyword>
<evidence type="ECO:0000313" key="2">
    <source>
        <dbReference type="EMBL" id="RUT67816.1"/>
    </source>
</evidence>